<comment type="caution">
    <text evidence="1">The sequence shown here is derived from an EMBL/GenBank/DDBJ whole genome shotgun (WGS) entry which is preliminary data.</text>
</comment>
<keyword evidence="2" id="KW-1185">Reference proteome</keyword>
<reference evidence="1 2" key="1">
    <citation type="submission" date="2012-10" db="EMBL/GenBank/DDBJ databases">
        <title>The draft sequence of the Mycobacterium pheli genome.</title>
        <authorList>
            <person name="Pettersson B.M.F."/>
            <person name="Das S."/>
            <person name="Dasgupta S."/>
            <person name="Bhattacharya A."/>
            <person name="Kirsebom L.A."/>
        </authorList>
    </citation>
    <scope>NUCLEOTIDE SEQUENCE [LARGE SCALE GENOMIC DNA]</scope>
    <source>
        <strain evidence="1 2">CCUG 21000</strain>
    </source>
</reference>
<dbReference type="Proteomes" id="UP000325690">
    <property type="component" value="Unassembled WGS sequence"/>
</dbReference>
<evidence type="ECO:0000313" key="1">
    <source>
        <dbReference type="EMBL" id="KAB7759994.1"/>
    </source>
</evidence>
<dbReference type="SUPFAM" id="SSF55469">
    <property type="entry name" value="FMN-dependent nitroreductase-like"/>
    <property type="match status" value="1"/>
</dbReference>
<dbReference type="InterPro" id="IPR050627">
    <property type="entry name" value="Nitroreductase/BluB"/>
</dbReference>
<dbReference type="EMBL" id="ANBP01000001">
    <property type="protein sequence ID" value="KAB7759994.1"/>
    <property type="molecule type" value="Genomic_DNA"/>
</dbReference>
<accession>A0A5N5VDH3</accession>
<dbReference type="InterPro" id="IPR000415">
    <property type="entry name" value="Nitroreductase-like"/>
</dbReference>
<dbReference type="Gene3D" id="3.40.109.10">
    <property type="entry name" value="NADH Oxidase"/>
    <property type="match status" value="2"/>
</dbReference>
<sequence length="331" mass="35867">MSAHGPDAETIRSALTLATRAPSVHNSQPWRWRVGERSVHLYADRDRWLPHTDPDGRDFLLSCGAALHHCEVGFAALGWRSDIHRLPNPDDPDHLAALELRRHAADHDVIALAAAIPRRRTDRRRYGSAAVAQGDLALISSRVAARGVRIQRVDDLLGLRKLVAEAARRHAADYGYAAELATWSGRYAASAGVPARNTPKVDGSVSARVFAGARLAQPAGSEAVEDRAVVLALGTGDDSAESRLRAGEATSIILLTATALGLASCPITEPLEVAETRETLRTNLFDGTCHPQMLVRLGWPLINADPLPPTPRHDLSEVVFRLDGSPPEFRH</sequence>
<dbReference type="PANTHER" id="PTHR23026">
    <property type="entry name" value="NADPH NITROREDUCTASE"/>
    <property type="match status" value="1"/>
</dbReference>
<evidence type="ECO:0000313" key="2">
    <source>
        <dbReference type="Proteomes" id="UP000325690"/>
    </source>
</evidence>
<dbReference type="NCBIfam" id="NF047509">
    <property type="entry name" value="Rv3131_FMN_oxido"/>
    <property type="match status" value="1"/>
</dbReference>
<dbReference type="AlphaFoldDB" id="A0A5N5VDH3"/>
<dbReference type="GO" id="GO:0016491">
    <property type="term" value="F:oxidoreductase activity"/>
    <property type="evidence" value="ECO:0007669"/>
    <property type="project" value="InterPro"/>
</dbReference>
<protein>
    <submittedName>
        <fullName evidence="1">NAD(P)H nitroreductase</fullName>
    </submittedName>
</protein>
<dbReference type="RefSeq" id="WP_061480895.1">
    <property type="nucleotide sequence ID" value="NZ_ANBO01000001.1"/>
</dbReference>
<organism evidence="1 2">
    <name type="scientific">Mycolicibacterium phlei DSM 43239 = CCUG 21000</name>
    <dbReference type="NCBI Taxonomy" id="1226750"/>
    <lineage>
        <taxon>Bacteria</taxon>
        <taxon>Bacillati</taxon>
        <taxon>Actinomycetota</taxon>
        <taxon>Actinomycetes</taxon>
        <taxon>Mycobacteriales</taxon>
        <taxon>Mycobacteriaceae</taxon>
        <taxon>Mycolicibacterium</taxon>
    </lineage>
</organism>
<dbReference type="GeneID" id="74304587"/>
<gene>
    <name evidence="1" type="ORF">MPHL21000_02920</name>
</gene>
<name>A0A5N5VDH3_MYCPH</name>
<dbReference type="PANTHER" id="PTHR23026:SF123">
    <property type="entry name" value="NAD(P)H NITROREDUCTASE RV3131-RELATED"/>
    <property type="match status" value="1"/>
</dbReference>
<proteinExistence type="predicted"/>